<name>A0A0E9R4N4_ANGAN</name>
<reference evidence="1" key="1">
    <citation type="submission" date="2014-11" db="EMBL/GenBank/DDBJ databases">
        <authorList>
            <person name="Amaro Gonzalez C."/>
        </authorList>
    </citation>
    <scope>NUCLEOTIDE SEQUENCE</scope>
</reference>
<dbReference type="EMBL" id="GBXM01090190">
    <property type="protein sequence ID" value="JAH18387.1"/>
    <property type="molecule type" value="Transcribed_RNA"/>
</dbReference>
<reference evidence="1" key="2">
    <citation type="journal article" date="2015" name="Fish Shellfish Immunol.">
        <title>Early steps in the European eel (Anguilla anguilla)-Vibrio vulnificus interaction in the gills: Role of the RtxA13 toxin.</title>
        <authorList>
            <person name="Callol A."/>
            <person name="Pajuelo D."/>
            <person name="Ebbesson L."/>
            <person name="Teles M."/>
            <person name="MacKenzie S."/>
            <person name="Amaro C."/>
        </authorList>
    </citation>
    <scope>NUCLEOTIDE SEQUENCE</scope>
</reference>
<sequence>MGLLKVYLYTQVSICHVPLKILEPVIEAHN</sequence>
<organism evidence="1">
    <name type="scientific">Anguilla anguilla</name>
    <name type="common">European freshwater eel</name>
    <name type="synonym">Muraena anguilla</name>
    <dbReference type="NCBI Taxonomy" id="7936"/>
    <lineage>
        <taxon>Eukaryota</taxon>
        <taxon>Metazoa</taxon>
        <taxon>Chordata</taxon>
        <taxon>Craniata</taxon>
        <taxon>Vertebrata</taxon>
        <taxon>Euteleostomi</taxon>
        <taxon>Actinopterygii</taxon>
        <taxon>Neopterygii</taxon>
        <taxon>Teleostei</taxon>
        <taxon>Anguilliformes</taxon>
        <taxon>Anguillidae</taxon>
        <taxon>Anguilla</taxon>
    </lineage>
</organism>
<accession>A0A0E9R4N4</accession>
<proteinExistence type="predicted"/>
<dbReference type="AlphaFoldDB" id="A0A0E9R4N4"/>
<evidence type="ECO:0000313" key="1">
    <source>
        <dbReference type="EMBL" id="JAH24126.1"/>
    </source>
</evidence>
<protein>
    <submittedName>
        <fullName evidence="1">Uncharacterized protein</fullName>
    </submittedName>
</protein>
<dbReference type="EMBL" id="GBXM01084451">
    <property type="protein sequence ID" value="JAH24126.1"/>
    <property type="molecule type" value="Transcribed_RNA"/>
</dbReference>